<sequence length="272" mass="32391">MPNISIVTAFYDIGRGDWTPNKGFPHYLQRSKDVYLERFSRLLKLKNDITIYTSPDLVDEIQRLCDNSNASKTNIISWDIFNQYRFTIDKIKEVQKSHEFQTRVHSTQKLNPEYWNSDYVLVTNLKAAFVYDAIARKLPQQNTVAWIDFGYMRSDDKIPSSMEWNYNFDPDKIHLFNYKDYDDKPIEDIIYQNDVYILGATMVADKQNWWKMHDLMLVNQEKLFKRKIVDDDQGLELMCYLDDPDSFELHRIPDHQLGFDPFVTFSNFNETI</sequence>
<organism evidence="1">
    <name type="scientific">viral metagenome</name>
    <dbReference type="NCBI Taxonomy" id="1070528"/>
    <lineage>
        <taxon>unclassified sequences</taxon>
        <taxon>metagenomes</taxon>
        <taxon>organismal metagenomes</taxon>
    </lineage>
</organism>
<name>A0A6C0JT14_9ZZZZ</name>
<dbReference type="Pfam" id="PF09612">
    <property type="entry name" value="HtrL_YibB"/>
    <property type="match status" value="1"/>
</dbReference>
<evidence type="ECO:0008006" key="2">
    <source>
        <dbReference type="Google" id="ProtNLM"/>
    </source>
</evidence>
<reference evidence="1" key="1">
    <citation type="journal article" date="2020" name="Nature">
        <title>Giant virus diversity and host interactions through global metagenomics.</title>
        <authorList>
            <person name="Schulz F."/>
            <person name="Roux S."/>
            <person name="Paez-Espino D."/>
            <person name="Jungbluth S."/>
            <person name="Walsh D.A."/>
            <person name="Denef V.J."/>
            <person name="McMahon K.D."/>
            <person name="Konstantinidis K.T."/>
            <person name="Eloe-Fadrosh E.A."/>
            <person name="Kyrpides N.C."/>
            <person name="Woyke T."/>
        </authorList>
    </citation>
    <scope>NUCLEOTIDE SEQUENCE</scope>
    <source>
        <strain evidence="1">GVMAG-S-1064190-84</strain>
    </source>
</reference>
<dbReference type="InterPro" id="IPR011735">
    <property type="entry name" value="WlaTC/HtrL_glycosyltransf"/>
</dbReference>
<proteinExistence type="predicted"/>
<dbReference type="EMBL" id="MN740699">
    <property type="protein sequence ID" value="QHU08905.1"/>
    <property type="molecule type" value="Genomic_DNA"/>
</dbReference>
<accession>A0A6C0JT14</accession>
<evidence type="ECO:0000313" key="1">
    <source>
        <dbReference type="EMBL" id="QHU08905.1"/>
    </source>
</evidence>
<dbReference type="AlphaFoldDB" id="A0A6C0JT14"/>
<protein>
    <recommendedName>
        <fullName evidence="2">Protein YibB</fullName>
    </recommendedName>
</protein>